<dbReference type="EMBL" id="JARKIE010000146">
    <property type="protein sequence ID" value="KAJ7676148.1"/>
    <property type="molecule type" value="Genomic_DNA"/>
</dbReference>
<dbReference type="GO" id="GO:0006139">
    <property type="term" value="P:nucleobase-containing compound metabolic process"/>
    <property type="evidence" value="ECO:0007669"/>
    <property type="project" value="InterPro"/>
</dbReference>
<dbReference type="InterPro" id="IPR012337">
    <property type="entry name" value="RNaseH-like_sf"/>
</dbReference>
<keyword evidence="3" id="KW-1185">Reference proteome</keyword>
<organism evidence="2 3">
    <name type="scientific">Mycena rosella</name>
    <name type="common">Pink bonnet</name>
    <name type="synonym">Agaricus rosellus</name>
    <dbReference type="NCBI Taxonomy" id="1033263"/>
    <lineage>
        <taxon>Eukaryota</taxon>
        <taxon>Fungi</taxon>
        <taxon>Dikarya</taxon>
        <taxon>Basidiomycota</taxon>
        <taxon>Agaricomycotina</taxon>
        <taxon>Agaricomycetes</taxon>
        <taxon>Agaricomycetidae</taxon>
        <taxon>Agaricales</taxon>
        <taxon>Marasmiineae</taxon>
        <taxon>Mycenaceae</taxon>
        <taxon>Mycena</taxon>
    </lineage>
</organism>
<dbReference type="GO" id="GO:0008408">
    <property type="term" value="F:3'-5' exonuclease activity"/>
    <property type="evidence" value="ECO:0007669"/>
    <property type="project" value="InterPro"/>
</dbReference>
<sequence>MATEKSGHLTKWLTVRRVNKSTTCSHKSKSKGKTPALTVEEKMIEDRLSKDSRIGHTQSIPHAWNNIRLRLVQIARDDEVWVLDMWKIKAMPKELKRILESAEIKKTRGGLTRDITVVWDDLRIEMRNLVDVGMMAKLVLAEKYPKMVYGNLALKTSVEDIIGFDLPKIPQPATGAAHH</sequence>
<dbReference type="AlphaFoldDB" id="A0AAD7D453"/>
<proteinExistence type="predicted"/>
<dbReference type="Pfam" id="PF01612">
    <property type="entry name" value="DNA_pol_A_exo1"/>
    <property type="match status" value="1"/>
</dbReference>
<accession>A0AAD7D453</accession>
<evidence type="ECO:0000313" key="2">
    <source>
        <dbReference type="EMBL" id="KAJ7676148.1"/>
    </source>
</evidence>
<dbReference type="InterPro" id="IPR002562">
    <property type="entry name" value="3'-5'_exonuclease_dom"/>
</dbReference>
<evidence type="ECO:0000313" key="3">
    <source>
        <dbReference type="Proteomes" id="UP001221757"/>
    </source>
</evidence>
<reference evidence="2" key="1">
    <citation type="submission" date="2023-03" db="EMBL/GenBank/DDBJ databases">
        <title>Massive genome expansion in bonnet fungi (Mycena s.s.) driven by repeated elements and novel gene families across ecological guilds.</title>
        <authorList>
            <consortium name="Lawrence Berkeley National Laboratory"/>
            <person name="Harder C.B."/>
            <person name="Miyauchi S."/>
            <person name="Viragh M."/>
            <person name="Kuo A."/>
            <person name="Thoen E."/>
            <person name="Andreopoulos B."/>
            <person name="Lu D."/>
            <person name="Skrede I."/>
            <person name="Drula E."/>
            <person name="Henrissat B."/>
            <person name="Morin E."/>
            <person name="Kohler A."/>
            <person name="Barry K."/>
            <person name="LaButti K."/>
            <person name="Morin E."/>
            <person name="Salamov A."/>
            <person name="Lipzen A."/>
            <person name="Mereny Z."/>
            <person name="Hegedus B."/>
            <person name="Baldrian P."/>
            <person name="Stursova M."/>
            <person name="Weitz H."/>
            <person name="Taylor A."/>
            <person name="Grigoriev I.V."/>
            <person name="Nagy L.G."/>
            <person name="Martin F."/>
            <person name="Kauserud H."/>
        </authorList>
    </citation>
    <scope>NUCLEOTIDE SEQUENCE</scope>
    <source>
        <strain evidence="2">CBHHK067</strain>
    </source>
</reference>
<dbReference type="Gene3D" id="3.30.420.10">
    <property type="entry name" value="Ribonuclease H-like superfamily/Ribonuclease H"/>
    <property type="match status" value="1"/>
</dbReference>
<dbReference type="InterPro" id="IPR036397">
    <property type="entry name" value="RNaseH_sf"/>
</dbReference>
<dbReference type="SUPFAM" id="SSF53098">
    <property type="entry name" value="Ribonuclease H-like"/>
    <property type="match status" value="1"/>
</dbReference>
<dbReference type="GO" id="GO:0003676">
    <property type="term" value="F:nucleic acid binding"/>
    <property type="evidence" value="ECO:0007669"/>
    <property type="project" value="InterPro"/>
</dbReference>
<evidence type="ECO:0000259" key="1">
    <source>
        <dbReference type="Pfam" id="PF01612"/>
    </source>
</evidence>
<name>A0AAD7D453_MYCRO</name>
<dbReference type="Proteomes" id="UP001221757">
    <property type="component" value="Unassembled WGS sequence"/>
</dbReference>
<comment type="caution">
    <text evidence="2">The sequence shown here is derived from an EMBL/GenBank/DDBJ whole genome shotgun (WGS) entry which is preliminary data.</text>
</comment>
<protein>
    <recommendedName>
        <fullName evidence="1">3'-5' exonuclease domain-containing protein</fullName>
    </recommendedName>
</protein>
<feature type="domain" description="3'-5' exonuclease" evidence="1">
    <location>
        <begin position="66"/>
        <end position="142"/>
    </location>
</feature>
<gene>
    <name evidence="2" type="ORF">B0H17DRAFT_1140121</name>
</gene>